<dbReference type="Proteomes" id="UP000198282">
    <property type="component" value="Unassembled WGS sequence"/>
</dbReference>
<evidence type="ECO:0000313" key="6">
    <source>
        <dbReference type="Proteomes" id="UP000198282"/>
    </source>
</evidence>
<name>A0A239CL34_9ACTN</name>
<accession>A0A239CL34</accession>
<feature type="domain" description="Glycosyltransferase subfamily 4-like N-terminal" evidence="4">
    <location>
        <begin position="16"/>
        <end position="156"/>
    </location>
</feature>
<dbReference type="SUPFAM" id="SSF53756">
    <property type="entry name" value="UDP-Glycosyltransferase/glycogen phosphorylase"/>
    <property type="match status" value="1"/>
</dbReference>
<evidence type="ECO:0000313" key="5">
    <source>
        <dbReference type="EMBL" id="SNS20659.1"/>
    </source>
</evidence>
<dbReference type="Pfam" id="PF13439">
    <property type="entry name" value="Glyco_transf_4"/>
    <property type="match status" value="1"/>
</dbReference>
<dbReference type="AlphaFoldDB" id="A0A239CL34"/>
<feature type="domain" description="Glycosyl transferase family 1" evidence="3">
    <location>
        <begin position="193"/>
        <end position="339"/>
    </location>
</feature>
<gene>
    <name evidence="5" type="ORF">SAMN05216276_1005261</name>
</gene>
<sequence>MRDLRVCEVVKTLDAGGAEVLLVERLRRAPRVNKDYTVVCLQASTDELVERLRASGITVVNLGPSPRSLVYADLVRTVRRLAPDVLNVHSPTPAAVLWPFVRLTRRRPLLVSTVHYCRRPTTVHFNRLTTGISLLADRLTRRLDDRTVAVSSQVARSPSVRGARRLLTRVHGVDVTEQRLWATRSASVRCEFGVPEGTFLVACVANFRPEKNHSLLIQAAAEVLRARADAVFLLAGDGPLKEHVAGEIERRGLDGRVRILGRVRQAGRLAAAADLVVLSSHYEGLPVVVMEALAAGVPVVSTEVGGIPELVRSGWNGILTEPGSPDALAAGILEAMEPDVHRRLRSGAAASSEGVEMADTAEWFEHLYEEMTAAARRD</sequence>
<dbReference type="EMBL" id="FZOD01000005">
    <property type="protein sequence ID" value="SNS20659.1"/>
    <property type="molecule type" value="Genomic_DNA"/>
</dbReference>
<protein>
    <submittedName>
        <fullName evidence="5">Glycosyltransferase involved in cell wall bisynthesis</fullName>
    </submittedName>
</protein>
<proteinExistence type="predicted"/>
<dbReference type="PANTHER" id="PTHR12526">
    <property type="entry name" value="GLYCOSYLTRANSFERASE"/>
    <property type="match status" value="1"/>
</dbReference>
<evidence type="ECO:0000256" key="1">
    <source>
        <dbReference type="ARBA" id="ARBA00022676"/>
    </source>
</evidence>
<dbReference type="Pfam" id="PF00534">
    <property type="entry name" value="Glycos_transf_1"/>
    <property type="match status" value="1"/>
</dbReference>
<dbReference type="RefSeq" id="WP_179281935.1">
    <property type="nucleotide sequence ID" value="NZ_FZOD01000005.1"/>
</dbReference>
<keyword evidence="2 5" id="KW-0808">Transferase</keyword>
<dbReference type="Gene3D" id="3.40.50.2000">
    <property type="entry name" value="Glycogen Phosphorylase B"/>
    <property type="match status" value="2"/>
</dbReference>
<dbReference type="PANTHER" id="PTHR12526:SF510">
    <property type="entry name" value="D-INOSITOL 3-PHOSPHATE GLYCOSYLTRANSFERASE"/>
    <property type="match status" value="1"/>
</dbReference>
<evidence type="ECO:0000259" key="3">
    <source>
        <dbReference type="Pfam" id="PF00534"/>
    </source>
</evidence>
<dbReference type="InterPro" id="IPR001296">
    <property type="entry name" value="Glyco_trans_1"/>
</dbReference>
<evidence type="ECO:0000259" key="4">
    <source>
        <dbReference type="Pfam" id="PF13439"/>
    </source>
</evidence>
<dbReference type="InterPro" id="IPR028098">
    <property type="entry name" value="Glyco_trans_4-like_N"/>
</dbReference>
<reference evidence="5 6" key="1">
    <citation type="submission" date="2017-06" db="EMBL/GenBank/DDBJ databases">
        <authorList>
            <person name="Kim H.J."/>
            <person name="Triplett B.A."/>
        </authorList>
    </citation>
    <scope>NUCLEOTIDE SEQUENCE [LARGE SCALE GENOMIC DNA]</scope>
    <source>
        <strain evidence="5 6">CGMCC 4.2132</strain>
    </source>
</reference>
<evidence type="ECO:0000256" key="2">
    <source>
        <dbReference type="ARBA" id="ARBA00022679"/>
    </source>
</evidence>
<keyword evidence="1" id="KW-0328">Glycosyltransferase</keyword>
<organism evidence="5 6">
    <name type="scientific">Streptosporangium subroseum</name>
    <dbReference type="NCBI Taxonomy" id="106412"/>
    <lineage>
        <taxon>Bacteria</taxon>
        <taxon>Bacillati</taxon>
        <taxon>Actinomycetota</taxon>
        <taxon>Actinomycetes</taxon>
        <taxon>Streptosporangiales</taxon>
        <taxon>Streptosporangiaceae</taxon>
        <taxon>Streptosporangium</taxon>
    </lineage>
</organism>
<dbReference type="GO" id="GO:0016757">
    <property type="term" value="F:glycosyltransferase activity"/>
    <property type="evidence" value="ECO:0007669"/>
    <property type="project" value="UniProtKB-KW"/>
</dbReference>
<keyword evidence="6" id="KW-1185">Reference proteome</keyword>